<dbReference type="InterPro" id="IPR050832">
    <property type="entry name" value="Bact_Acetyltransf"/>
</dbReference>
<feature type="domain" description="N-acetyltransferase" evidence="3">
    <location>
        <begin position="195"/>
        <end position="344"/>
    </location>
</feature>
<name>A0ABP9DLA8_9ACTN</name>
<dbReference type="SUPFAM" id="SSF55729">
    <property type="entry name" value="Acyl-CoA N-acyltransferases (Nat)"/>
    <property type="match status" value="2"/>
</dbReference>
<dbReference type="PROSITE" id="PS51186">
    <property type="entry name" value="GNAT"/>
    <property type="match status" value="1"/>
</dbReference>
<evidence type="ECO:0000313" key="4">
    <source>
        <dbReference type="EMBL" id="GAA4846222.1"/>
    </source>
</evidence>
<evidence type="ECO:0000313" key="5">
    <source>
        <dbReference type="Proteomes" id="UP001501752"/>
    </source>
</evidence>
<dbReference type="EMBL" id="BAABIS010000001">
    <property type="protein sequence ID" value="GAA4846222.1"/>
    <property type="molecule type" value="Genomic_DNA"/>
</dbReference>
<dbReference type="PANTHER" id="PTHR43877">
    <property type="entry name" value="AMINOALKYLPHOSPHONATE N-ACETYLTRANSFERASE-RELATED-RELATED"/>
    <property type="match status" value="1"/>
</dbReference>
<dbReference type="RefSeq" id="WP_345696749.1">
    <property type="nucleotide sequence ID" value="NZ_BAABIS010000001.1"/>
</dbReference>
<comment type="caution">
    <text evidence="4">The sequence shown here is derived from an EMBL/GenBank/DDBJ whole genome shotgun (WGS) entry which is preliminary data.</text>
</comment>
<proteinExistence type="predicted"/>
<dbReference type="InterPro" id="IPR000182">
    <property type="entry name" value="GNAT_dom"/>
</dbReference>
<dbReference type="Pfam" id="PF00583">
    <property type="entry name" value="Acetyltransf_1"/>
    <property type="match status" value="1"/>
</dbReference>
<evidence type="ECO:0000256" key="1">
    <source>
        <dbReference type="ARBA" id="ARBA00022679"/>
    </source>
</evidence>
<reference evidence="5" key="1">
    <citation type="journal article" date="2019" name="Int. J. Syst. Evol. Microbiol.">
        <title>The Global Catalogue of Microorganisms (GCM) 10K type strain sequencing project: providing services to taxonomists for standard genome sequencing and annotation.</title>
        <authorList>
            <consortium name="The Broad Institute Genomics Platform"/>
            <consortium name="The Broad Institute Genome Sequencing Center for Infectious Disease"/>
            <person name="Wu L."/>
            <person name="Ma J."/>
        </authorList>
    </citation>
    <scope>NUCLEOTIDE SEQUENCE [LARGE SCALE GENOMIC DNA]</scope>
    <source>
        <strain evidence="5">JCM 13006</strain>
    </source>
</reference>
<keyword evidence="1" id="KW-0808">Transferase</keyword>
<protein>
    <recommendedName>
        <fullName evidence="3">N-acetyltransferase domain-containing protein</fullName>
    </recommendedName>
</protein>
<sequence>MIRIRPFRAPADYQALAPLLGTTVDRLDAEDAALPATDALTTGPDGRLTGHGRIRLLAEDRTGRPVGYATAWRAPWTPPGDLASHYALATPDVQPPPAATDVLPPPAGVPATACTRIPRAGTLTSTDVLLPLADALTTWARTAGATRLLTELPDTRLDALPALLDRGHTVDAHIRTASTTLRPSPAPLPEPPAGIRFTTLATTTVTDPAQRLHALYLATLPDNPGFADALPDYEQWHTEVLAGPAFRPDWIHLAEHTGRLVAVAAAHATPDPYTCHLTYAAVARPWRGRGLARTLKLHATDHLAHAGLRTAHTEVAAANTPMTALTTALGYTWHPGHHRLVLPL</sequence>
<gene>
    <name evidence="4" type="ORF">GCM10023235_23570</name>
</gene>
<dbReference type="CDD" id="cd04301">
    <property type="entry name" value="NAT_SF"/>
    <property type="match status" value="1"/>
</dbReference>
<evidence type="ECO:0000259" key="3">
    <source>
        <dbReference type="PROSITE" id="PS51186"/>
    </source>
</evidence>
<organism evidence="4 5">
    <name type="scientific">Kitasatospora terrestris</name>
    <dbReference type="NCBI Taxonomy" id="258051"/>
    <lineage>
        <taxon>Bacteria</taxon>
        <taxon>Bacillati</taxon>
        <taxon>Actinomycetota</taxon>
        <taxon>Actinomycetes</taxon>
        <taxon>Kitasatosporales</taxon>
        <taxon>Streptomycetaceae</taxon>
        <taxon>Kitasatospora</taxon>
    </lineage>
</organism>
<accession>A0ABP9DLA8</accession>
<keyword evidence="5" id="KW-1185">Reference proteome</keyword>
<dbReference type="Proteomes" id="UP001501752">
    <property type="component" value="Unassembled WGS sequence"/>
</dbReference>
<dbReference type="Gene3D" id="3.40.630.30">
    <property type="match status" value="1"/>
</dbReference>
<keyword evidence="2" id="KW-0012">Acyltransferase</keyword>
<evidence type="ECO:0000256" key="2">
    <source>
        <dbReference type="ARBA" id="ARBA00023315"/>
    </source>
</evidence>
<dbReference type="InterPro" id="IPR016181">
    <property type="entry name" value="Acyl_CoA_acyltransferase"/>
</dbReference>